<dbReference type="InterPro" id="IPR054465">
    <property type="entry name" value="Integrase_p58-like_C"/>
</dbReference>
<evidence type="ECO:0000313" key="3">
    <source>
        <dbReference type="Proteomes" id="UP000050525"/>
    </source>
</evidence>
<comment type="caution">
    <text evidence="2">The sequence shown here is derived from an EMBL/GenBank/DDBJ whole genome shotgun (WGS) entry which is preliminary data.</text>
</comment>
<dbReference type="Pfam" id="PF22938">
    <property type="entry name" value="Integrase_p58_C"/>
    <property type="match status" value="1"/>
</dbReference>
<feature type="domain" description="Integrase p58-like C-terminal" evidence="1">
    <location>
        <begin position="20"/>
        <end position="48"/>
    </location>
</feature>
<dbReference type="EMBL" id="AKHW03001003">
    <property type="protein sequence ID" value="KYO43983.1"/>
    <property type="molecule type" value="Genomic_DNA"/>
</dbReference>
<name>A0A151P4Q3_ALLMI</name>
<evidence type="ECO:0000259" key="1">
    <source>
        <dbReference type="Pfam" id="PF22938"/>
    </source>
</evidence>
<proteinExistence type="predicted"/>
<dbReference type="Proteomes" id="UP000050525">
    <property type="component" value="Unassembled WGS sequence"/>
</dbReference>
<dbReference type="AlphaFoldDB" id="A0A151P4Q3"/>
<sequence>MVFLPLKTDKLQATWEGPHILDKLDDVTYVVARSGKKPKTVHVNMLKPYYNRSDAVFWISSVEGSPEDPEEPVMYGDWDGEAGIEELHLPDHLPSQDKDKLLTALKAFGTVFSNKPGQQVVRPGEALSRTSFGKGLKPVLNIVQALQPKVDLLAQLAAHCTENEGEEKLEAEQQWEEGEELR</sequence>
<reference evidence="2 3" key="1">
    <citation type="journal article" date="2012" name="Genome Biol.">
        <title>Sequencing three crocodilian genomes to illuminate the evolution of archosaurs and amniotes.</title>
        <authorList>
            <person name="St John J.A."/>
            <person name="Braun E.L."/>
            <person name="Isberg S.R."/>
            <person name="Miles L.G."/>
            <person name="Chong A.Y."/>
            <person name="Gongora J."/>
            <person name="Dalzell P."/>
            <person name="Moran C."/>
            <person name="Bed'hom B."/>
            <person name="Abzhanov A."/>
            <person name="Burgess S.C."/>
            <person name="Cooksey A.M."/>
            <person name="Castoe T.A."/>
            <person name="Crawford N.G."/>
            <person name="Densmore L.D."/>
            <person name="Drew J.C."/>
            <person name="Edwards S.V."/>
            <person name="Faircloth B.C."/>
            <person name="Fujita M.K."/>
            <person name="Greenwold M.J."/>
            <person name="Hoffmann F.G."/>
            <person name="Howard J.M."/>
            <person name="Iguchi T."/>
            <person name="Janes D.E."/>
            <person name="Khan S.Y."/>
            <person name="Kohno S."/>
            <person name="de Koning A.J."/>
            <person name="Lance S.L."/>
            <person name="McCarthy F.M."/>
            <person name="McCormack J.E."/>
            <person name="Merchant M.E."/>
            <person name="Peterson D.G."/>
            <person name="Pollock D.D."/>
            <person name="Pourmand N."/>
            <person name="Raney B.J."/>
            <person name="Roessler K.A."/>
            <person name="Sanford J.R."/>
            <person name="Sawyer R.H."/>
            <person name="Schmidt C.J."/>
            <person name="Triplett E.W."/>
            <person name="Tuberville T.D."/>
            <person name="Venegas-Anaya M."/>
            <person name="Howard J.T."/>
            <person name="Jarvis E.D."/>
            <person name="Guillette L.J.Jr."/>
            <person name="Glenn T.C."/>
            <person name="Green R.E."/>
            <person name="Ray D.A."/>
        </authorList>
    </citation>
    <scope>NUCLEOTIDE SEQUENCE [LARGE SCALE GENOMIC DNA]</scope>
    <source>
        <strain evidence="2">KSC_2009_1</strain>
    </source>
</reference>
<organism evidence="2 3">
    <name type="scientific">Alligator mississippiensis</name>
    <name type="common">American alligator</name>
    <dbReference type="NCBI Taxonomy" id="8496"/>
    <lineage>
        <taxon>Eukaryota</taxon>
        <taxon>Metazoa</taxon>
        <taxon>Chordata</taxon>
        <taxon>Craniata</taxon>
        <taxon>Vertebrata</taxon>
        <taxon>Euteleostomi</taxon>
        <taxon>Archelosauria</taxon>
        <taxon>Archosauria</taxon>
        <taxon>Crocodylia</taxon>
        <taxon>Alligatoridae</taxon>
        <taxon>Alligatorinae</taxon>
        <taxon>Alligator</taxon>
    </lineage>
</organism>
<evidence type="ECO:0000313" key="2">
    <source>
        <dbReference type="EMBL" id="KYO43983.1"/>
    </source>
</evidence>
<gene>
    <name evidence="2" type="ORF">Y1Q_0017386</name>
</gene>
<protein>
    <recommendedName>
        <fullName evidence="1">Integrase p58-like C-terminal domain-containing protein</fullName>
    </recommendedName>
</protein>
<accession>A0A151P4Q3</accession>
<keyword evidence="3" id="KW-1185">Reference proteome</keyword>